<evidence type="ECO:0000313" key="3">
    <source>
        <dbReference type="Proteomes" id="UP000295292"/>
    </source>
</evidence>
<sequence>MKWLSFFVLAMGISLSTFCQSVDKKVFIFDGVREIGESETLVVDSDTLIFGPNAELSVLGILEVKSSYIICAPSARLEGTGKMRIMAPNNNVVGKIQMPTWIDGNGNSTLSLRIELFNTGNLILSNLQHSFLEGIESTSADFYTKESIGLMEDGACIELRGNRLRLYLDAVLENSSATRMVISGNLSNSIYSKKMAANTTYTFAIGLSEGDYSPVILTPEKETEFFVSLVNSSVDDKSMSFAKKDGGVNRIWGVYADHNARTTYVFEHSKNDASGFVKSQDMEIFQYSNAKEWQLATTDYLGKEQHSTKNLASMYAGVAKNYFSKFGKIINGPLSADDYVTTKKGQSAMIPILANDKGGDGKLLAEKTRIVERATNGTVTLSSRGEVEYQPAAGFVGSDFFVYEVVDEFDLVSRSTVYITVEGDGIFTVSNVVTPNGDGYNDKLVFVSEEQFMSLELTIVNRWGDRLYHNSSYDNSWDGTGLSGGTYYYVMKAKRHKGDVVNQKGWLLLTK</sequence>
<dbReference type="AlphaFoldDB" id="A0A4R6WNK7"/>
<dbReference type="OrthoDB" id="1489185at2"/>
<organism evidence="2 3">
    <name type="scientific">Sphingobacterium yanglingense</name>
    <dbReference type="NCBI Taxonomy" id="1437280"/>
    <lineage>
        <taxon>Bacteria</taxon>
        <taxon>Pseudomonadati</taxon>
        <taxon>Bacteroidota</taxon>
        <taxon>Sphingobacteriia</taxon>
        <taxon>Sphingobacteriales</taxon>
        <taxon>Sphingobacteriaceae</taxon>
        <taxon>Sphingobacterium</taxon>
    </lineage>
</organism>
<feature type="chain" id="PRO_5020918939" evidence="1">
    <location>
        <begin position="20"/>
        <end position="511"/>
    </location>
</feature>
<dbReference type="Pfam" id="PF13585">
    <property type="entry name" value="CHU_C"/>
    <property type="match status" value="1"/>
</dbReference>
<reference evidence="2 3" key="1">
    <citation type="submission" date="2019-03" db="EMBL/GenBank/DDBJ databases">
        <title>Genomic Encyclopedia of Archaeal and Bacterial Type Strains, Phase II (KMG-II): from individual species to whole genera.</title>
        <authorList>
            <person name="Goeker M."/>
        </authorList>
    </citation>
    <scope>NUCLEOTIDE SEQUENCE [LARGE SCALE GENOMIC DNA]</scope>
    <source>
        <strain evidence="2 3">DSM 28353</strain>
    </source>
</reference>
<protein>
    <submittedName>
        <fullName evidence="2">Gliding motility-associated-like protein</fullName>
    </submittedName>
</protein>
<name>A0A4R6WNK7_9SPHI</name>
<proteinExistence type="predicted"/>
<feature type="signal peptide" evidence="1">
    <location>
        <begin position="1"/>
        <end position="19"/>
    </location>
</feature>
<dbReference type="RefSeq" id="WP_133582437.1">
    <property type="nucleotide sequence ID" value="NZ_SNYV01000001.1"/>
</dbReference>
<dbReference type="EMBL" id="SNYV01000001">
    <property type="protein sequence ID" value="TDQ82781.1"/>
    <property type="molecule type" value="Genomic_DNA"/>
</dbReference>
<dbReference type="Pfam" id="PF17963">
    <property type="entry name" value="Big_9"/>
    <property type="match status" value="1"/>
</dbReference>
<accession>A0A4R6WNK7</accession>
<comment type="caution">
    <text evidence="2">The sequence shown here is derived from an EMBL/GenBank/DDBJ whole genome shotgun (WGS) entry which is preliminary data.</text>
</comment>
<evidence type="ECO:0000313" key="2">
    <source>
        <dbReference type="EMBL" id="TDQ82781.1"/>
    </source>
</evidence>
<dbReference type="Proteomes" id="UP000295292">
    <property type="component" value="Unassembled WGS sequence"/>
</dbReference>
<dbReference type="Gene3D" id="2.60.40.3440">
    <property type="match status" value="1"/>
</dbReference>
<keyword evidence="1" id="KW-0732">Signal</keyword>
<dbReference type="InterPro" id="IPR026341">
    <property type="entry name" value="T9SS_type_B"/>
</dbReference>
<evidence type="ECO:0000256" key="1">
    <source>
        <dbReference type="SAM" id="SignalP"/>
    </source>
</evidence>
<keyword evidence="3" id="KW-1185">Reference proteome</keyword>
<gene>
    <name evidence="2" type="ORF">CLV99_0002</name>
</gene>
<dbReference type="NCBIfam" id="TIGR04131">
    <property type="entry name" value="Bac_Flav_CTERM"/>
    <property type="match status" value="1"/>
</dbReference>